<dbReference type="Pfam" id="PF07179">
    <property type="entry name" value="SseB"/>
    <property type="match status" value="1"/>
</dbReference>
<keyword evidence="3" id="KW-1185">Reference proteome</keyword>
<dbReference type="KEGG" id="nhu:H0264_37660"/>
<protein>
    <submittedName>
        <fullName evidence="2">SseB family protein</fullName>
    </submittedName>
</protein>
<reference evidence="2 3" key="1">
    <citation type="submission" date="2020-07" db="EMBL/GenBank/DDBJ databases">
        <authorList>
            <person name="Zhuang K."/>
            <person name="Ran Y."/>
        </authorList>
    </citation>
    <scope>NUCLEOTIDE SEQUENCE [LARGE SCALE GENOMIC DNA]</scope>
    <source>
        <strain evidence="2 3">WCH-YHL-001</strain>
    </source>
</reference>
<evidence type="ECO:0000313" key="3">
    <source>
        <dbReference type="Proteomes" id="UP000515512"/>
    </source>
</evidence>
<dbReference type="EMBL" id="CP059399">
    <property type="protein sequence ID" value="QLY30757.1"/>
    <property type="molecule type" value="Genomic_DNA"/>
</dbReference>
<dbReference type="AlphaFoldDB" id="A0A7D6VE52"/>
<evidence type="ECO:0000259" key="1">
    <source>
        <dbReference type="Pfam" id="PF07179"/>
    </source>
</evidence>
<accession>A0A7D6VE52</accession>
<organism evidence="2 3">
    <name type="scientific">Nocardia huaxiensis</name>
    <dbReference type="NCBI Taxonomy" id="2755382"/>
    <lineage>
        <taxon>Bacteria</taxon>
        <taxon>Bacillati</taxon>
        <taxon>Actinomycetota</taxon>
        <taxon>Actinomycetes</taxon>
        <taxon>Mycobacteriales</taxon>
        <taxon>Nocardiaceae</taxon>
        <taxon>Nocardia</taxon>
    </lineage>
</organism>
<gene>
    <name evidence="2" type="ORF">H0264_37660</name>
</gene>
<evidence type="ECO:0000313" key="2">
    <source>
        <dbReference type="EMBL" id="QLY30757.1"/>
    </source>
</evidence>
<proteinExistence type="predicted"/>
<name>A0A7D6VE52_9NOCA</name>
<feature type="domain" description="SseB protein N-terminal" evidence="1">
    <location>
        <begin position="111"/>
        <end position="205"/>
    </location>
</feature>
<dbReference type="InterPro" id="IPR009839">
    <property type="entry name" value="SseB_N"/>
</dbReference>
<dbReference type="RefSeq" id="WP_181581955.1">
    <property type="nucleotide sequence ID" value="NZ_CP059399.1"/>
</dbReference>
<sequence>MNLSSLAKRQKLDISIYPGADVAVLPKPAAADFDWAAANPGKWQYFVDPTADKATAGPANVIGGWRADEAGGISETWLNPDFVPTAQYAKREITTGLELVIWRMDYGFSNLGQFMDTLLRSELIIVLPADDPLGERGWPLLQAPTRAAVVVYTSEGHLPNDTNPWLRRKVPGREVLEYVCGQEHLDLVINPESRTIFELQGPHLADWWQQLREAQRTDATPQEGR</sequence>
<dbReference type="Proteomes" id="UP000515512">
    <property type="component" value="Chromosome"/>
</dbReference>